<gene>
    <name evidence="1" type="ORF">RHMOL_Rhmol11G0010000</name>
</gene>
<organism evidence="1 2">
    <name type="scientific">Rhododendron molle</name>
    <name type="common">Chinese azalea</name>
    <name type="synonym">Azalea mollis</name>
    <dbReference type="NCBI Taxonomy" id="49168"/>
    <lineage>
        <taxon>Eukaryota</taxon>
        <taxon>Viridiplantae</taxon>
        <taxon>Streptophyta</taxon>
        <taxon>Embryophyta</taxon>
        <taxon>Tracheophyta</taxon>
        <taxon>Spermatophyta</taxon>
        <taxon>Magnoliopsida</taxon>
        <taxon>eudicotyledons</taxon>
        <taxon>Gunneridae</taxon>
        <taxon>Pentapetalae</taxon>
        <taxon>asterids</taxon>
        <taxon>Ericales</taxon>
        <taxon>Ericaceae</taxon>
        <taxon>Ericoideae</taxon>
        <taxon>Rhodoreae</taxon>
        <taxon>Rhododendron</taxon>
    </lineage>
</organism>
<protein>
    <submittedName>
        <fullName evidence="1">Uncharacterized protein</fullName>
    </submittedName>
</protein>
<comment type="caution">
    <text evidence="1">The sequence shown here is derived from an EMBL/GenBank/DDBJ whole genome shotgun (WGS) entry which is preliminary data.</text>
</comment>
<reference evidence="1" key="1">
    <citation type="submission" date="2022-02" db="EMBL/GenBank/DDBJ databases">
        <title>Plant Genome Project.</title>
        <authorList>
            <person name="Zhang R.-G."/>
        </authorList>
    </citation>
    <scope>NUCLEOTIDE SEQUENCE</scope>
    <source>
        <strain evidence="1">AT1</strain>
    </source>
</reference>
<dbReference type="Proteomes" id="UP001062846">
    <property type="component" value="Chromosome 11"/>
</dbReference>
<dbReference type="EMBL" id="CM046398">
    <property type="protein sequence ID" value="KAI8529892.1"/>
    <property type="molecule type" value="Genomic_DNA"/>
</dbReference>
<keyword evidence="2" id="KW-1185">Reference proteome</keyword>
<accession>A0ACC0LNC6</accession>
<evidence type="ECO:0000313" key="1">
    <source>
        <dbReference type="EMBL" id="KAI8529892.1"/>
    </source>
</evidence>
<proteinExistence type="predicted"/>
<sequence length="99" mass="11386">MMVLLDHVNDPMRTVANMVWTRESGKSSKSGGIAPKHKGQRNKDVITTQPKGKKELKQSIKQNMEEFQKLMEEDDDDLLDESEYDQDELIRDATPLPQK</sequence>
<evidence type="ECO:0000313" key="2">
    <source>
        <dbReference type="Proteomes" id="UP001062846"/>
    </source>
</evidence>
<name>A0ACC0LNC6_RHOML</name>